<dbReference type="Gene3D" id="3.30.1120.30">
    <property type="entry name" value="POLO box domain"/>
    <property type="match status" value="1"/>
</dbReference>
<keyword evidence="8" id="KW-0418">Kinase</keyword>
<feature type="domain" description="POLO box" evidence="13">
    <location>
        <begin position="294"/>
        <end position="375"/>
    </location>
</feature>
<dbReference type="CDD" id="cd13118">
    <property type="entry name" value="POLO_box_1"/>
    <property type="match status" value="1"/>
</dbReference>
<evidence type="ECO:0000256" key="9">
    <source>
        <dbReference type="ARBA" id="ARBA00022840"/>
    </source>
</evidence>
<evidence type="ECO:0000256" key="1">
    <source>
        <dbReference type="ARBA" id="ARBA00004496"/>
    </source>
</evidence>
<dbReference type="GO" id="GO:0000922">
    <property type="term" value="C:spindle pole"/>
    <property type="evidence" value="ECO:0007669"/>
    <property type="project" value="TreeGrafter"/>
</dbReference>
<feature type="domain" description="Protein kinase" evidence="12">
    <location>
        <begin position="1"/>
        <end position="230"/>
    </location>
</feature>
<keyword evidence="6" id="KW-0677">Repeat</keyword>
<dbReference type="SUPFAM" id="SSF56112">
    <property type="entry name" value="Protein kinase-like (PK-like)"/>
    <property type="match status" value="1"/>
</dbReference>
<evidence type="ECO:0000256" key="5">
    <source>
        <dbReference type="ARBA" id="ARBA00022679"/>
    </source>
</evidence>
<keyword evidence="7" id="KW-0547">Nucleotide-binding</keyword>
<proteinExistence type="predicted"/>
<dbReference type="GO" id="GO:0004674">
    <property type="term" value="F:protein serine/threonine kinase activity"/>
    <property type="evidence" value="ECO:0007669"/>
    <property type="project" value="UniProtKB-KW"/>
</dbReference>
<name>A0AAF3F208_9BILA</name>
<dbReference type="PROSITE" id="PS50078">
    <property type="entry name" value="POLO_BOX"/>
    <property type="match status" value="1"/>
</dbReference>
<organism evidence="14 15">
    <name type="scientific">Mesorhabditis belari</name>
    <dbReference type="NCBI Taxonomy" id="2138241"/>
    <lineage>
        <taxon>Eukaryota</taxon>
        <taxon>Metazoa</taxon>
        <taxon>Ecdysozoa</taxon>
        <taxon>Nematoda</taxon>
        <taxon>Chromadorea</taxon>
        <taxon>Rhabditida</taxon>
        <taxon>Rhabditina</taxon>
        <taxon>Rhabditomorpha</taxon>
        <taxon>Rhabditoidea</taxon>
        <taxon>Rhabditidae</taxon>
        <taxon>Mesorhabditinae</taxon>
        <taxon>Mesorhabditis</taxon>
    </lineage>
</organism>
<dbReference type="GO" id="GO:0005813">
    <property type="term" value="C:centrosome"/>
    <property type="evidence" value="ECO:0007669"/>
    <property type="project" value="TreeGrafter"/>
</dbReference>
<evidence type="ECO:0000256" key="11">
    <source>
        <dbReference type="ARBA" id="ARBA00048347"/>
    </source>
</evidence>
<comment type="subcellular location">
    <subcellularLocation>
        <location evidence="1">Cytoplasm</location>
    </subcellularLocation>
</comment>
<dbReference type="GO" id="GO:0007052">
    <property type="term" value="P:mitotic spindle organization"/>
    <property type="evidence" value="ECO:0007669"/>
    <property type="project" value="TreeGrafter"/>
</dbReference>
<comment type="catalytic activity">
    <reaction evidence="11">
        <text>L-seryl-[protein] + ATP = O-phospho-L-seryl-[protein] + ADP + H(+)</text>
        <dbReference type="Rhea" id="RHEA:17989"/>
        <dbReference type="Rhea" id="RHEA-COMP:9863"/>
        <dbReference type="Rhea" id="RHEA-COMP:11604"/>
        <dbReference type="ChEBI" id="CHEBI:15378"/>
        <dbReference type="ChEBI" id="CHEBI:29999"/>
        <dbReference type="ChEBI" id="CHEBI:30616"/>
        <dbReference type="ChEBI" id="CHEBI:83421"/>
        <dbReference type="ChEBI" id="CHEBI:456216"/>
        <dbReference type="EC" id="2.7.11.21"/>
    </reaction>
</comment>
<evidence type="ECO:0000313" key="15">
    <source>
        <dbReference type="WBParaSite" id="MBELARI_LOCUS20573"/>
    </source>
</evidence>
<keyword evidence="5" id="KW-0808">Transferase</keyword>
<dbReference type="PANTHER" id="PTHR24345">
    <property type="entry name" value="SERINE/THREONINE-PROTEIN KINASE PLK"/>
    <property type="match status" value="1"/>
</dbReference>
<evidence type="ECO:0000256" key="7">
    <source>
        <dbReference type="ARBA" id="ARBA00022741"/>
    </source>
</evidence>
<evidence type="ECO:0000313" key="14">
    <source>
        <dbReference type="Proteomes" id="UP000887575"/>
    </source>
</evidence>
<reference evidence="15" key="1">
    <citation type="submission" date="2024-02" db="UniProtKB">
        <authorList>
            <consortium name="WormBaseParasite"/>
        </authorList>
    </citation>
    <scope>IDENTIFICATION</scope>
</reference>
<dbReference type="GO" id="GO:0005524">
    <property type="term" value="F:ATP binding"/>
    <property type="evidence" value="ECO:0007669"/>
    <property type="project" value="UniProtKB-KW"/>
</dbReference>
<evidence type="ECO:0000259" key="12">
    <source>
        <dbReference type="PROSITE" id="PS50011"/>
    </source>
</evidence>
<dbReference type="PANTHER" id="PTHR24345:SF93">
    <property type="entry name" value="SERINE_THREONINE-PROTEIN KINASE PLK1"/>
    <property type="match status" value="1"/>
</dbReference>
<dbReference type="PROSITE" id="PS50011">
    <property type="entry name" value="PROTEIN_KINASE_DOM"/>
    <property type="match status" value="1"/>
</dbReference>
<dbReference type="SMART" id="SM00220">
    <property type="entry name" value="S_TKc"/>
    <property type="match status" value="1"/>
</dbReference>
<dbReference type="WBParaSite" id="MBELARI_LOCUS20573">
    <property type="protein sequence ID" value="MBELARI_LOCUS20573"/>
    <property type="gene ID" value="MBELARI_LOCUS20573"/>
</dbReference>
<dbReference type="InterPro" id="IPR033701">
    <property type="entry name" value="POLO_box_1"/>
</dbReference>
<dbReference type="Gene3D" id="3.30.200.20">
    <property type="entry name" value="Phosphorylase Kinase, domain 1"/>
    <property type="match status" value="1"/>
</dbReference>
<keyword evidence="9" id="KW-0067">ATP-binding</keyword>
<keyword evidence="4" id="KW-0723">Serine/threonine-protein kinase</keyword>
<evidence type="ECO:0000256" key="8">
    <source>
        <dbReference type="ARBA" id="ARBA00022777"/>
    </source>
</evidence>
<sequence length="421" mass="48197">MTTKKPPAKEVPEVVYDDKGSNQKEKMAQEITIHRDLCHPHVVRLDGYFEDPDNIYILLELCPRRSLMELHKRRGALTPPEARYMTLQIAEGIEYLHARAIIHRDLKLGNQVFWVKIGDFGLATTMEKGDDRKKTLCGTPNYIAPEVLEKTGHAFEVDVWALGCILYTLLVGTPPFETKSLQETYRRIKSNQYRIPSTIGNTAAKVIRELLAANPASRPKIAEVKKYAYFAEYTPTHLPTSCLTLPPKFSKMSSDCYAQELFNKLRATLLKGGTRNIAPIEDLAEAPECMPVFWVSKWVDYSDKYGIGYQLCDNSVGVLYNDNSRLVLDAAGLNLQYVERDNYEEYFMMNKDLERMKHLEKKTTLLKFFRDYMNQHLLKAGEKFAPKEGDELARLPCLRSWFRTGSAIVLHLTNGTLQKNT</sequence>
<evidence type="ECO:0000256" key="6">
    <source>
        <dbReference type="ARBA" id="ARBA00022737"/>
    </source>
</evidence>
<dbReference type="Pfam" id="PF00659">
    <property type="entry name" value="POLO_box"/>
    <property type="match status" value="1"/>
</dbReference>
<keyword evidence="14" id="KW-1185">Reference proteome</keyword>
<comment type="catalytic activity">
    <reaction evidence="10">
        <text>L-threonyl-[protein] + ATP = O-phospho-L-threonyl-[protein] + ADP + H(+)</text>
        <dbReference type="Rhea" id="RHEA:46608"/>
        <dbReference type="Rhea" id="RHEA-COMP:11060"/>
        <dbReference type="Rhea" id="RHEA-COMP:11605"/>
        <dbReference type="ChEBI" id="CHEBI:15378"/>
        <dbReference type="ChEBI" id="CHEBI:30013"/>
        <dbReference type="ChEBI" id="CHEBI:30616"/>
        <dbReference type="ChEBI" id="CHEBI:61977"/>
        <dbReference type="ChEBI" id="CHEBI:456216"/>
        <dbReference type="EC" id="2.7.11.21"/>
    </reaction>
</comment>
<dbReference type="GO" id="GO:0005737">
    <property type="term" value="C:cytoplasm"/>
    <property type="evidence" value="ECO:0007669"/>
    <property type="project" value="UniProtKB-SubCell"/>
</dbReference>
<dbReference type="GO" id="GO:0000776">
    <property type="term" value="C:kinetochore"/>
    <property type="evidence" value="ECO:0007669"/>
    <property type="project" value="TreeGrafter"/>
</dbReference>
<dbReference type="GO" id="GO:0005634">
    <property type="term" value="C:nucleus"/>
    <property type="evidence" value="ECO:0007669"/>
    <property type="project" value="TreeGrafter"/>
</dbReference>
<dbReference type="Proteomes" id="UP000887575">
    <property type="component" value="Unassembled WGS sequence"/>
</dbReference>
<dbReference type="Gene3D" id="1.10.510.10">
    <property type="entry name" value="Transferase(Phosphotransferase) domain 1"/>
    <property type="match status" value="1"/>
</dbReference>
<protein>
    <recommendedName>
        <fullName evidence="2">polo kinase</fullName>
        <ecNumber evidence="2">2.7.11.21</ecNumber>
    </recommendedName>
</protein>
<evidence type="ECO:0000256" key="3">
    <source>
        <dbReference type="ARBA" id="ARBA00022490"/>
    </source>
</evidence>
<dbReference type="AlphaFoldDB" id="A0AAF3F208"/>
<dbReference type="InterPro" id="IPR036947">
    <property type="entry name" value="POLO_box_dom_sf"/>
</dbReference>
<evidence type="ECO:0000256" key="2">
    <source>
        <dbReference type="ARBA" id="ARBA00012424"/>
    </source>
</evidence>
<dbReference type="InterPro" id="IPR011009">
    <property type="entry name" value="Kinase-like_dom_sf"/>
</dbReference>
<dbReference type="EC" id="2.7.11.21" evidence="2"/>
<keyword evidence="3" id="KW-0963">Cytoplasm</keyword>
<evidence type="ECO:0000256" key="10">
    <source>
        <dbReference type="ARBA" id="ARBA00047802"/>
    </source>
</evidence>
<dbReference type="Pfam" id="PF00069">
    <property type="entry name" value="Pkinase"/>
    <property type="match status" value="1"/>
</dbReference>
<dbReference type="SUPFAM" id="SSF82615">
    <property type="entry name" value="Polo-box domain"/>
    <property type="match status" value="2"/>
</dbReference>
<dbReference type="InterPro" id="IPR000959">
    <property type="entry name" value="POLO_box_dom"/>
</dbReference>
<dbReference type="InterPro" id="IPR000719">
    <property type="entry name" value="Prot_kinase_dom"/>
</dbReference>
<evidence type="ECO:0000256" key="4">
    <source>
        <dbReference type="ARBA" id="ARBA00022527"/>
    </source>
</evidence>
<evidence type="ECO:0000259" key="13">
    <source>
        <dbReference type="PROSITE" id="PS50078"/>
    </source>
</evidence>
<accession>A0AAF3F208</accession>
<dbReference type="FunFam" id="3.30.1120.30:FF:000001">
    <property type="entry name" value="Serine/threonine-protein kinase PLK"/>
    <property type="match status" value="1"/>
</dbReference>